<dbReference type="AlphaFoldDB" id="A0A433QUS7"/>
<organism evidence="4 5">
    <name type="scientific">Jimgerdemannia flammicorona</name>
    <dbReference type="NCBI Taxonomy" id="994334"/>
    <lineage>
        <taxon>Eukaryota</taxon>
        <taxon>Fungi</taxon>
        <taxon>Fungi incertae sedis</taxon>
        <taxon>Mucoromycota</taxon>
        <taxon>Mucoromycotina</taxon>
        <taxon>Endogonomycetes</taxon>
        <taxon>Endogonales</taxon>
        <taxon>Endogonaceae</taxon>
        <taxon>Jimgerdemannia</taxon>
    </lineage>
</organism>
<gene>
    <name evidence="4" type="ORF">BC938DRAFT_471113</name>
</gene>
<dbReference type="InterPro" id="IPR016082">
    <property type="entry name" value="Ribosomal_uL30_ferredoxin-like"/>
</dbReference>
<evidence type="ECO:0000256" key="2">
    <source>
        <dbReference type="SAM" id="MobiDB-lite"/>
    </source>
</evidence>
<dbReference type="Pfam" id="PF00327">
    <property type="entry name" value="Ribosomal_L30"/>
    <property type="match status" value="1"/>
</dbReference>
<dbReference type="EMBL" id="RBNJ01001103">
    <property type="protein sequence ID" value="RUS33553.1"/>
    <property type="molecule type" value="Genomic_DNA"/>
</dbReference>
<protein>
    <recommendedName>
        <fullName evidence="3">Large ribosomal subunit protein uL30-like ferredoxin-like fold domain-containing protein</fullName>
    </recommendedName>
</protein>
<dbReference type="Gene3D" id="3.30.1390.20">
    <property type="entry name" value="Ribosomal protein L30, ferredoxin-like fold domain"/>
    <property type="match status" value="1"/>
</dbReference>
<evidence type="ECO:0000256" key="1">
    <source>
        <dbReference type="ARBA" id="ARBA00007594"/>
    </source>
</evidence>
<evidence type="ECO:0000259" key="3">
    <source>
        <dbReference type="Pfam" id="PF00327"/>
    </source>
</evidence>
<dbReference type="InterPro" id="IPR036919">
    <property type="entry name" value="Ribo_uL30_ferredoxin-like_sf"/>
</dbReference>
<proteinExistence type="inferred from homology"/>
<accession>A0A433QUS7</accession>
<evidence type="ECO:0000313" key="4">
    <source>
        <dbReference type="EMBL" id="RUS33553.1"/>
    </source>
</evidence>
<feature type="compositionally biased region" description="Basic and acidic residues" evidence="2">
    <location>
        <begin position="96"/>
        <end position="106"/>
    </location>
</feature>
<dbReference type="CDD" id="cd00355">
    <property type="entry name" value="Ribosomal_L30_like"/>
    <property type="match status" value="1"/>
</dbReference>
<sequence length="122" mass="13738">MRTLFIQLRRFVSTSAAASARATASTSDTSTSTSFYKVTLKRSTIGLASTYRAATRTLRLNRLHQTVYHPISPTAAGLILKLKELLKVEIVKRVPTREEERAERSPPKGYRVVKKGRQETLF</sequence>
<dbReference type="Proteomes" id="UP000274822">
    <property type="component" value="Unassembled WGS sequence"/>
</dbReference>
<name>A0A433QUS7_9FUNG</name>
<feature type="domain" description="Large ribosomal subunit protein uL30-like ferredoxin-like fold" evidence="3">
    <location>
        <begin position="36"/>
        <end position="85"/>
    </location>
</feature>
<dbReference type="SUPFAM" id="SSF55129">
    <property type="entry name" value="Ribosomal protein L30p/L7e"/>
    <property type="match status" value="1"/>
</dbReference>
<feature type="region of interest" description="Disordered" evidence="2">
    <location>
        <begin position="96"/>
        <end position="122"/>
    </location>
</feature>
<reference evidence="4 5" key="1">
    <citation type="journal article" date="2018" name="New Phytol.">
        <title>Phylogenomics of Endogonaceae and evolution of mycorrhizas within Mucoromycota.</title>
        <authorList>
            <person name="Chang Y."/>
            <person name="Desiro A."/>
            <person name="Na H."/>
            <person name="Sandor L."/>
            <person name="Lipzen A."/>
            <person name="Clum A."/>
            <person name="Barry K."/>
            <person name="Grigoriev I.V."/>
            <person name="Martin F.M."/>
            <person name="Stajich J.E."/>
            <person name="Smith M.E."/>
            <person name="Bonito G."/>
            <person name="Spatafora J.W."/>
        </authorList>
    </citation>
    <scope>NUCLEOTIDE SEQUENCE [LARGE SCALE GENOMIC DNA]</scope>
    <source>
        <strain evidence="4 5">AD002</strain>
    </source>
</reference>
<comment type="similarity">
    <text evidence="1">Belongs to the universal ribosomal protein uL30 family.</text>
</comment>
<keyword evidence="5" id="KW-1185">Reference proteome</keyword>
<evidence type="ECO:0000313" key="5">
    <source>
        <dbReference type="Proteomes" id="UP000274822"/>
    </source>
</evidence>
<comment type="caution">
    <text evidence="4">The sequence shown here is derived from an EMBL/GenBank/DDBJ whole genome shotgun (WGS) entry which is preliminary data.</text>
</comment>